<proteinExistence type="predicted"/>
<dbReference type="EnsemblPlants" id="QL12p040868:mrna">
    <property type="protein sequence ID" value="QL12p040868:mrna"/>
    <property type="gene ID" value="QL12p040868"/>
</dbReference>
<dbReference type="Gramene" id="QL12p040868:mrna">
    <property type="protein sequence ID" value="QL12p040868:mrna"/>
    <property type="gene ID" value="QL12p040868"/>
</dbReference>
<dbReference type="EMBL" id="LRBV02000012">
    <property type="status" value="NOT_ANNOTATED_CDS"/>
    <property type="molecule type" value="Genomic_DNA"/>
</dbReference>
<dbReference type="InParanoid" id="A0A7N2N6M9"/>
<evidence type="ECO:0000313" key="1">
    <source>
        <dbReference type="EnsemblPlants" id="QL12p040868:mrna"/>
    </source>
</evidence>
<reference evidence="1 2" key="1">
    <citation type="journal article" date="2016" name="G3 (Bethesda)">
        <title>First Draft Assembly and Annotation of the Genome of a California Endemic Oak Quercus lobata Nee (Fagaceae).</title>
        <authorList>
            <person name="Sork V.L."/>
            <person name="Fitz-Gibbon S.T."/>
            <person name="Puiu D."/>
            <person name="Crepeau M."/>
            <person name="Gugger P.F."/>
            <person name="Sherman R."/>
            <person name="Stevens K."/>
            <person name="Langley C.H."/>
            <person name="Pellegrini M."/>
            <person name="Salzberg S.L."/>
        </authorList>
    </citation>
    <scope>NUCLEOTIDE SEQUENCE [LARGE SCALE GENOMIC DNA]</scope>
    <source>
        <strain evidence="1 2">cv. SW786</strain>
    </source>
</reference>
<keyword evidence="2" id="KW-1185">Reference proteome</keyword>
<protein>
    <submittedName>
        <fullName evidence="1">Uncharacterized protein</fullName>
    </submittedName>
</protein>
<organism evidence="1 2">
    <name type="scientific">Quercus lobata</name>
    <name type="common">Valley oak</name>
    <dbReference type="NCBI Taxonomy" id="97700"/>
    <lineage>
        <taxon>Eukaryota</taxon>
        <taxon>Viridiplantae</taxon>
        <taxon>Streptophyta</taxon>
        <taxon>Embryophyta</taxon>
        <taxon>Tracheophyta</taxon>
        <taxon>Spermatophyta</taxon>
        <taxon>Magnoliopsida</taxon>
        <taxon>eudicotyledons</taxon>
        <taxon>Gunneridae</taxon>
        <taxon>Pentapetalae</taxon>
        <taxon>rosids</taxon>
        <taxon>fabids</taxon>
        <taxon>Fagales</taxon>
        <taxon>Fagaceae</taxon>
        <taxon>Quercus</taxon>
    </lineage>
</organism>
<reference evidence="1" key="2">
    <citation type="submission" date="2021-01" db="UniProtKB">
        <authorList>
            <consortium name="EnsemblPlants"/>
        </authorList>
    </citation>
    <scope>IDENTIFICATION</scope>
</reference>
<name>A0A7N2N6M9_QUELO</name>
<accession>A0A7N2N6M9</accession>
<sequence length="194" mass="21172">MGMSMVQLLKLRKAISGISIGALSKATNREHDCIEPWELSTVLEDVLKIAKEMDQVRFSYGQEAKKRVSACDDHAGCIVTVLIQVKLSPLSKNKINKNGLFPSLFISAVIAATPHPPENRKPVATRNMTIPAGTRIGLNRTRTGVAVISAITVPVKVNPDKNNSVAPIVTAVKKFTAWREVGADSWNLWLIGFD</sequence>
<dbReference type="AlphaFoldDB" id="A0A7N2N6M9"/>
<evidence type="ECO:0000313" key="2">
    <source>
        <dbReference type="Proteomes" id="UP000594261"/>
    </source>
</evidence>
<dbReference type="Proteomes" id="UP000594261">
    <property type="component" value="Chromosome 12"/>
</dbReference>